<feature type="transmembrane region" description="Helical" evidence="9">
    <location>
        <begin position="208"/>
        <end position="241"/>
    </location>
</feature>
<evidence type="ECO:0000256" key="4">
    <source>
        <dbReference type="ARBA" id="ARBA00022967"/>
    </source>
</evidence>
<keyword evidence="6 9" id="KW-0472">Membrane</keyword>
<keyword evidence="9" id="KW-0067">ATP-binding</keyword>
<evidence type="ECO:0000256" key="7">
    <source>
        <dbReference type="ARBA" id="ARBA00039097"/>
    </source>
</evidence>
<comment type="similarity">
    <text evidence="2 9">Belongs to the cation transport ATPase (P-type) (TC 3.A.3) family. Type IB subfamily.</text>
</comment>
<comment type="subcellular location">
    <subcellularLocation>
        <location evidence="9">Cell membrane</location>
    </subcellularLocation>
    <subcellularLocation>
        <location evidence="1">Membrane</location>
    </subcellularLocation>
</comment>
<dbReference type="GO" id="GO:0016463">
    <property type="term" value="F:P-type zinc transporter activity"/>
    <property type="evidence" value="ECO:0007669"/>
    <property type="project" value="UniProtKB-EC"/>
</dbReference>
<dbReference type="AlphaFoldDB" id="A0A450XZU3"/>
<dbReference type="InterPro" id="IPR018303">
    <property type="entry name" value="ATPase_P-typ_P_site"/>
</dbReference>
<evidence type="ECO:0000256" key="8">
    <source>
        <dbReference type="ARBA" id="ARBA00047308"/>
    </source>
</evidence>
<feature type="compositionally biased region" description="Basic and acidic residues" evidence="10">
    <location>
        <begin position="765"/>
        <end position="780"/>
    </location>
</feature>
<feature type="transmembrane region" description="Helical" evidence="9">
    <location>
        <begin position="159"/>
        <end position="188"/>
    </location>
</feature>
<keyword evidence="9" id="KW-1003">Cell membrane</keyword>
<dbReference type="EMBL" id="CAADFP010000301">
    <property type="protein sequence ID" value="VFK34807.1"/>
    <property type="molecule type" value="Genomic_DNA"/>
</dbReference>
<dbReference type="PROSITE" id="PS00154">
    <property type="entry name" value="ATPASE_E1_E2"/>
    <property type="match status" value="1"/>
</dbReference>
<dbReference type="SUPFAM" id="SSF81653">
    <property type="entry name" value="Calcium ATPase, transduction domain A"/>
    <property type="match status" value="1"/>
</dbReference>
<dbReference type="EMBL" id="CAADFM010000212">
    <property type="protein sequence ID" value="VFK19010.1"/>
    <property type="molecule type" value="Genomic_DNA"/>
</dbReference>
<dbReference type="InterPro" id="IPR001757">
    <property type="entry name" value="P_typ_ATPase"/>
</dbReference>
<organism evidence="13">
    <name type="scientific">Candidatus Kentrum sp. LPFa</name>
    <dbReference type="NCBI Taxonomy" id="2126335"/>
    <lineage>
        <taxon>Bacteria</taxon>
        <taxon>Pseudomonadati</taxon>
        <taxon>Pseudomonadota</taxon>
        <taxon>Gammaproteobacteria</taxon>
        <taxon>Candidatus Kentrum</taxon>
    </lineage>
</organism>
<dbReference type="NCBIfam" id="TIGR01525">
    <property type="entry name" value="ATPase-IB_hvy"/>
    <property type="match status" value="1"/>
</dbReference>
<evidence type="ECO:0000256" key="10">
    <source>
        <dbReference type="SAM" id="MobiDB-lite"/>
    </source>
</evidence>
<dbReference type="Gene3D" id="3.40.1110.10">
    <property type="entry name" value="Calcium-transporting ATPase, cytoplasmic domain N"/>
    <property type="match status" value="1"/>
</dbReference>
<evidence type="ECO:0000256" key="1">
    <source>
        <dbReference type="ARBA" id="ARBA00004370"/>
    </source>
</evidence>
<evidence type="ECO:0000313" key="13">
    <source>
        <dbReference type="EMBL" id="VFK34807.1"/>
    </source>
</evidence>
<dbReference type="GO" id="GO:0046872">
    <property type="term" value="F:metal ion binding"/>
    <property type="evidence" value="ECO:0007669"/>
    <property type="project" value="UniProtKB-KW"/>
</dbReference>
<dbReference type="Gene3D" id="2.70.150.10">
    <property type="entry name" value="Calcium-transporting ATPase, cytoplasmic transduction domain A"/>
    <property type="match status" value="1"/>
</dbReference>
<dbReference type="GO" id="GO:0005886">
    <property type="term" value="C:plasma membrane"/>
    <property type="evidence" value="ECO:0007669"/>
    <property type="project" value="UniProtKB-SubCell"/>
</dbReference>
<dbReference type="GO" id="GO:0016887">
    <property type="term" value="F:ATP hydrolysis activity"/>
    <property type="evidence" value="ECO:0007669"/>
    <property type="project" value="InterPro"/>
</dbReference>
<sequence length="797" mass="87686">MRENRTHGSEGGAGKLVPTPIKVADFEIVAERNGLQNLLSRIYRQASCISANFSHTGKRKMIPIIPLVVVAGGVLFAVHKRRQKARLRKKQQHRPVRFGEGVSQKSHATTSPVNVKRLLQDTVDALLFTERQQLQVTMDPVSRKVREQQRQKGRRQIQLSLGAVGLASLASFYPMVTPAAVLAILYLMRETFKLIWKDFKDGRYLSLYLIGIIVTLGLIAIGHLILAAFVGLMEGFFASIINKLENSSQRRLVNVFSSHPEKVWVVQDGVELQVSFHDLQEGDQVRVNAGEVMPVDGRIMEGFGQVDQHILTGESQPVDKEVGDKVFASTLLLSGRLTVEVLTAGEHTVTAKIGQVLNETQSYKDTVILRGRKIADNFIPVKLGIAAATVPLLGPNAGLAVMFADLGGGLGISGAMSVTTYLQILARQQILVKDGRVFESLQAVDTVVFDKTGTLTQEQPTLGSIHAVGEFTEREVLRLVAAAEYRQPHPVARAILARAKAAQLDLPALEETSYEVGYGIKVGIEGRIVRVGSAHFLQREDIALPDSISAIRQQAEANSHSLIYVAVDDQLVGLLEMKPTIRPEAREMVRVLKQRGMDVYIISGDHEAPTRSMARKLGVEHYFAEILPENKAVLVQKLRDEGRFVCFVGDGINDAIALKAAQVSVSLKGASTAATDTAQIIFMDGTLKNLLPLFELVDEFEETMHRNMVVGFTPGVLTISGVFFLHFGVVTSMLILYSSIFGELINVFWPLAKHQEQFPEPSQEDEGKTRDIEKPPEDSQNRSFPPIRSPYPPSPAG</sequence>
<feature type="domain" description="P-type ATPase A" evidence="11">
    <location>
        <begin position="258"/>
        <end position="357"/>
    </location>
</feature>
<evidence type="ECO:0000256" key="2">
    <source>
        <dbReference type="ARBA" id="ARBA00006024"/>
    </source>
</evidence>
<evidence type="ECO:0000313" key="12">
    <source>
        <dbReference type="EMBL" id="VFK19010.1"/>
    </source>
</evidence>
<evidence type="ECO:0000256" key="5">
    <source>
        <dbReference type="ARBA" id="ARBA00022989"/>
    </source>
</evidence>
<dbReference type="SFLD" id="SFLDS00003">
    <property type="entry name" value="Haloacid_Dehalogenase"/>
    <property type="match status" value="1"/>
</dbReference>
<dbReference type="InterPro" id="IPR023299">
    <property type="entry name" value="ATPase_P-typ_cyto_dom_N"/>
</dbReference>
<dbReference type="InterPro" id="IPR059000">
    <property type="entry name" value="ATPase_P-type_domA"/>
</dbReference>
<dbReference type="Pfam" id="PF00122">
    <property type="entry name" value="E1-E2_ATPase"/>
    <property type="match status" value="1"/>
</dbReference>
<dbReference type="Pfam" id="PF00702">
    <property type="entry name" value="Hydrolase"/>
    <property type="match status" value="1"/>
</dbReference>
<dbReference type="NCBIfam" id="TIGR01494">
    <property type="entry name" value="ATPase_P-type"/>
    <property type="match status" value="1"/>
</dbReference>
<dbReference type="InterPro" id="IPR051014">
    <property type="entry name" value="Cation_Transport_ATPase_IB"/>
</dbReference>
<keyword evidence="3 9" id="KW-0812">Transmembrane</keyword>
<evidence type="ECO:0000259" key="11">
    <source>
        <dbReference type="Pfam" id="PF00122"/>
    </source>
</evidence>
<keyword evidence="4" id="KW-1278">Translocase</keyword>
<dbReference type="InterPro" id="IPR027256">
    <property type="entry name" value="P-typ_ATPase_IB"/>
</dbReference>
<feature type="transmembrane region" description="Helical" evidence="9">
    <location>
        <begin position="61"/>
        <end position="79"/>
    </location>
</feature>
<dbReference type="GO" id="GO:0005524">
    <property type="term" value="F:ATP binding"/>
    <property type="evidence" value="ECO:0007669"/>
    <property type="project" value="UniProtKB-UniRule"/>
</dbReference>
<feature type="compositionally biased region" description="Pro residues" evidence="10">
    <location>
        <begin position="787"/>
        <end position="797"/>
    </location>
</feature>
<feature type="region of interest" description="Disordered" evidence="10">
    <location>
        <begin position="756"/>
        <end position="797"/>
    </location>
</feature>
<keyword evidence="9" id="KW-0547">Nucleotide-binding</keyword>
<evidence type="ECO:0000256" key="6">
    <source>
        <dbReference type="ARBA" id="ARBA00023136"/>
    </source>
</evidence>
<feature type="transmembrane region" description="Helical" evidence="9">
    <location>
        <begin position="709"/>
        <end position="728"/>
    </location>
</feature>
<dbReference type="SUPFAM" id="SSF56784">
    <property type="entry name" value="HAD-like"/>
    <property type="match status" value="1"/>
</dbReference>
<accession>A0A450XZU3</accession>
<dbReference type="PANTHER" id="PTHR48085">
    <property type="entry name" value="CADMIUM/ZINC-TRANSPORTING ATPASE HMA2-RELATED"/>
    <property type="match status" value="1"/>
</dbReference>
<keyword evidence="5 9" id="KW-1133">Transmembrane helix</keyword>
<dbReference type="SFLD" id="SFLDG00002">
    <property type="entry name" value="C1.7:_P-type_atpase_like"/>
    <property type="match status" value="1"/>
</dbReference>
<proteinExistence type="inferred from homology"/>
<comment type="catalytic activity">
    <reaction evidence="8">
        <text>Zn(2+)(in) + ATP + H2O = Zn(2+)(out) + ADP + phosphate + H(+)</text>
        <dbReference type="Rhea" id="RHEA:20621"/>
        <dbReference type="ChEBI" id="CHEBI:15377"/>
        <dbReference type="ChEBI" id="CHEBI:15378"/>
        <dbReference type="ChEBI" id="CHEBI:29105"/>
        <dbReference type="ChEBI" id="CHEBI:30616"/>
        <dbReference type="ChEBI" id="CHEBI:43474"/>
        <dbReference type="ChEBI" id="CHEBI:456216"/>
        <dbReference type="EC" id="7.2.2.12"/>
    </reaction>
</comment>
<dbReference type="EC" id="7.2.2.12" evidence="7"/>
<dbReference type="PANTHER" id="PTHR48085:SF5">
    <property type="entry name" value="CADMIUM_ZINC-TRANSPORTING ATPASE HMA4-RELATED"/>
    <property type="match status" value="1"/>
</dbReference>
<dbReference type="InterPro" id="IPR023214">
    <property type="entry name" value="HAD_sf"/>
</dbReference>
<evidence type="ECO:0000256" key="3">
    <source>
        <dbReference type="ARBA" id="ARBA00022692"/>
    </source>
</evidence>
<dbReference type="InterPro" id="IPR008250">
    <property type="entry name" value="ATPase_P-typ_transduc_dom_A_sf"/>
</dbReference>
<dbReference type="PRINTS" id="PR00119">
    <property type="entry name" value="CATATPASE"/>
</dbReference>
<dbReference type="InterPro" id="IPR036412">
    <property type="entry name" value="HAD-like_sf"/>
</dbReference>
<gene>
    <name evidence="12" type="ORF">BECKLPF1236A_GA0070988_102128</name>
    <name evidence="13" type="ORF">BECKLPF1236C_GA0070990_103013</name>
</gene>
<dbReference type="InterPro" id="IPR044492">
    <property type="entry name" value="P_typ_ATPase_HD_dom"/>
</dbReference>
<name>A0A450XZU3_9GAMM</name>
<evidence type="ECO:0000256" key="9">
    <source>
        <dbReference type="RuleBase" id="RU362081"/>
    </source>
</evidence>
<dbReference type="SFLD" id="SFLDF00027">
    <property type="entry name" value="p-type_atpase"/>
    <property type="match status" value="1"/>
</dbReference>
<protein>
    <recommendedName>
        <fullName evidence="7">P-type Zn(2+) transporter</fullName>
        <ecNumber evidence="7">7.2.2.12</ecNumber>
    </recommendedName>
</protein>
<reference evidence="13" key="1">
    <citation type="submission" date="2019-02" db="EMBL/GenBank/DDBJ databases">
        <authorList>
            <person name="Gruber-Vodicka R. H."/>
            <person name="Seah K. B. B."/>
        </authorList>
    </citation>
    <scope>NUCLEOTIDE SEQUENCE</scope>
    <source>
        <strain evidence="12">BECK_S312</strain>
        <strain evidence="13">BECK_S426</strain>
    </source>
</reference>
<dbReference type="Gene3D" id="3.40.50.1000">
    <property type="entry name" value="HAD superfamily/HAD-like"/>
    <property type="match status" value="1"/>
</dbReference>
<keyword evidence="9" id="KW-0479">Metal-binding</keyword>